<keyword evidence="3" id="KW-1185">Reference proteome</keyword>
<proteinExistence type="predicted"/>
<evidence type="ECO:0000256" key="1">
    <source>
        <dbReference type="SAM" id="MobiDB-lite"/>
    </source>
</evidence>
<name>M2QVK5_CERS8</name>
<evidence type="ECO:0000313" key="2">
    <source>
        <dbReference type="EMBL" id="EMD36130.1"/>
    </source>
</evidence>
<protein>
    <submittedName>
        <fullName evidence="2">Uncharacterized protein</fullName>
    </submittedName>
</protein>
<organism evidence="2 3">
    <name type="scientific">Ceriporiopsis subvermispora (strain B)</name>
    <name type="common">White-rot fungus</name>
    <name type="synonym">Gelatoporia subvermispora</name>
    <dbReference type="NCBI Taxonomy" id="914234"/>
    <lineage>
        <taxon>Eukaryota</taxon>
        <taxon>Fungi</taxon>
        <taxon>Dikarya</taxon>
        <taxon>Basidiomycota</taxon>
        <taxon>Agaricomycotina</taxon>
        <taxon>Agaricomycetes</taxon>
        <taxon>Polyporales</taxon>
        <taxon>Gelatoporiaceae</taxon>
        <taxon>Gelatoporia</taxon>
    </lineage>
</organism>
<sequence>MAGEDGGESSLVWMSRGRRRRDNRKIRGTCGSSESRLVDKEAAGATFWVQADGCCVLKVPRGAPGGLQAFAGSRRRSTRCCTSGLNTHGTRHDVLGTTRRGGARQPPYGSCVFVVFSRQRQRSSLHSTPLGGPRSTVQLALDSRGL</sequence>
<dbReference type="Proteomes" id="UP000016930">
    <property type="component" value="Unassembled WGS sequence"/>
</dbReference>
<feature type="compositionally biased region" description="Basic residues" evidence="1">
    <location>
        <begin position="16"/>
        <end position="27"/>
    </location>
</feature>
<accession>M2QVK5</accession>
<dbReference type="EMBL" id="KB445799">
    <property type="protein sequence ID" value="EMD36130.1"/>
    <property type="molecule type" value="Genomic_DNA"/>
</dbReference>
<feature type="region of interest" description="Disordered" evidence="1">
    <location>
        <begin position="1"/>
        <end position="27"/>
    </location>
</feature>
<dbReference type="AlphaFoldDB" id="M2QVK5"/>
<dbReference type="HOGENOM" id="CLU_1777207_0_0_1"/>
<evidence type="ECO:0000313" key="3">
    <source>
        <dbReference type="Proteomes" id="UP000016930"/>
    </source>
</evidence>
<gene>
    <name evidence="2" type="ORF">CERSUDRAFT_66443</name>
</gene>
<reference evidence="2 3" key="1">
    <citation type="journal article" date="2012" name="Proc. Natl. Acad. Sci. U.S.A.">
        <title>Comparative genomics of Ceriporiopsis subvermispora and Phanerochaete chrysosporium provide insight into selective ligninolysis.</title>
        <authorList>
            <person name="Fernandez-Fueyo E."/>
            <person name="Ruiz-Duenas F.J."/>
            <person name="Ferreira P."/>
            <person name="Floudas D."/>
            <person name="Hibbett D.S."/>
            <person name="Canessa P."/>
            <person name="Larrondo L.F."/>
            <person name="James T.Y."/>
            <person name="Seelenfreund D."/>
            <person name="Lobos S."/>
            <person name="Polanco R."/>
            <person name="Tello M."/>
            <person name="Honda Y."/>
            <person name="Watanabe T."/>
            <person name="Watanabe T."/>
            <person name="Ryu J.S."/>
            <person name="Kubicek C.P."/>
            <person name="Schmoll M."/>
            <person name="Gaskell J."/>
            <person name="Hammel K.E."/>
            <person name="St John F.J."/>
            <person name="Vanden Wymelenberg A."/>
            <person name="Sabat G."/>
            <person name="Splinter BonDurant S."/>
            <person name="Syed K."/>
            <person name="Yadav J.S."/>
            <person name="Doddapaneni H."/>
            <person name="Subramanian V."/>
            <person name="Lavin J.L."/>
            <person name="Oguiza J.A."/>
            <person name="Perez G."/>
            <person name="Pisabarro A.G."/>
            <person name="Ramirez L."/>
            <person name="Santoyo F."/>
            <person name="Master E."/>
            <person name="Coutinho P.M."/>
            <person name="Henrissat B."/>
            <person name="Lombard V."/>
            <person name="Magnuson J.K."/>
            <person name="Kuees U."/>
            <person name="Hori C."/>
            <person name="Igarashi K."/>
            <person name="Samejima M."/>
            <person name="Held B.W."/>
            <person name="Barry K.W."/>
            <person name="LaButti K.M."/>
            <person name="Lapidus A."/>
            <person name="Lindquist E.A."/>
            <person name="Lucas S.M."/>
            <person name="Riley R."/>
            <person name="Salamov A.A."/>
            <person name="Hoffmeister D."/>
            <person name="Schwenk D."/>
            <person name="Hadar Y."/>
            <person name="Yarden O."/>
            <person name="de Vries R.P."/>
            <person name="Wiebenga A."/>
            <person name="Stenlid J."/>
            <person name="Eastwood D."/>
            <person name="Grigoriev I.V."/>
            <person name="Berka R.M."/>
            <person name="Blanchette R.A."/>
            <person name="Kersten P."/>
            <person name="Martinez A.T."/>
            <person name="Vicuna R."/>
            <person name="Cullen D."/>
        </authorList>
    </citation>
    <scope>NUCLEOTIDE SEQUENCE [LARGE SCALE GENOMIC DNA]</scope>
    <source>
        <strain evidence="2 3">B</strain>
    </source>
</reference>